<reference evidence="3" key="1">
    <citation type="journal article" date="2019" name="Int. J. Syst. Evol. Microbiol.">
        <title>The Global Catalogue of Microorganisms (GCM) 10K type strain sequencing project: providing services to taxonomists for standard genome sequencing and annotation.</title>
        <authorList>
            <consortium name="The Broad Institute Genomics Platform"/>
            <consortium name="The Broad Institute Genome Sequencing Center for Infectious Disease"/>
            <person name="Wu L."/>
            <person name="Ma J."/>
        </authorList>
    </citation>
    <scope>NUCLEOTIDE SEQUENCE [LARGE SCALE GENOMIC DNA]</scope>
    <source>
        <strain evidence="3">JCM 18304</strain>
    </source>
</reference>
<keyword evidence="2" id="KW-0503">Monooxygenase</keyword>
<evidence type="ECO:0000313" key="3">
    <source>
        <dbReference type="Proteomes" id="UP001501570"/>
    </source>
</evidence>
<dbReference type="PANTHER" id="PTHR43422">
    <property type="entry name" value="THIAMINE THIAZOLE SYNTHASE"/>
    <property type="match status" value="1"/>
</dbReference>
<keyword evidence="3" id="KW-1185">Reference proteome</keyword>
<dbReference type="SUPFAM" id="SSF51905">
    <property type="entry name" value="FAD/NAD(P)-binding domain"/>
    <property type="match status" value="1"/>
</dbReference>
<dbReference type="GO" id="GO:0004497">
    <property type="term" value="F:monooxygenase activity"/>
    <property type="evidence" value="ECO:0007669"/>
    <property type="project" value="UniProtKB-KW"/>
</dbReference>
<protein>
    <submittedName>
        <fullName evidence="2">FAD-binding monooxygenase</fullName>
    </submittedName>
</protein>
<dbReference type="Proteomes" id="UP001501570">
    <property type="component" value="Unassembled WGS sequence"/>
</dbReference>
<proteinExistence type="predicted"/>
<dbReference type="InterPro" id="IPR002938">
    <property type="entry name" value="FAD-bd"/>
</dbReference>
<feature type="domain" description="FAD-binding" evidence="1">
    <location>
        <begin position="9"/>
        <end position="335"/>
    </location>
</feature>
<dbReference type="Gene3D" id="3.50.50.60">
    <property type="entry name" value="FAD/NAD(P)-binding domain"/>
    <property type="match status" value="1"/>
</dbReference>
<evidence type="ECO:0000259" key="1">
    <source>
        <dbReference type="Pfam" id="PF01494"/>
    </source>
</evidence>
<evidence type="ECO:0000313" key="2">
    <source>
        <dbReference type="EMBL" id="GAA5202139.1"/>
    </source>
</evidence>
<dbReference type="InterPro" id="IPR036188">
    <property type="entry name" value="FAD/NAD-bd_sf"/>
</dbReference>
<organism evidence="2 3">
    <name type="scientific">Rugosimonospora acidiphila</name>
    <dbReference type="NCBI Taxonomy" id="556531"/>
    <lineage>
        <taxon>Bacteria</taxon>
        <taxon>Bacillati</taxon>
        <taxon>Actinomycetota</taxon>
        <taxon>Actinomycetes</taxon>
        <taxon>Micromonosporales</taxon>
        <taxon>Micromonosporaceae</taxon>
        <taxon>Rugosimonospora</taxon>
    </lineage>
</organism>
<dbReference type="EMBL" id="BAABJQ010000058">
    <property type="protein sequence ID" value="GAA5202139.1"/>
    <property type="molecule type" value="Genomic_DNA"/>
</dbReference>
<dbReference type="PANTHER" id="PTHR43422:SF3">
    <property type="entry name" value="THIAMINE THIAZOLE SYNTHASE"/>
    <property type="match status" value="1"/>
</dbReference>
<sequence length="455" mass="49163">MYLERGRAVVIGASIAGLLAAQALSKTHKVVVLERDDSTTQLVLRKGVPQRRQLHVLLAQGAKALAELLPGFTDDLVAAGAVLTDPQLDQTYYLDGRAIARAPSGLTSINVSRPRLEHLVRQRVESLEHVKIQHAEALGLITERDGAVVTGVQTTDPRTPQLAADLVVDATGRGSRALHWLGELGASTPDSSRVEMDVIYVTRHYRWKAHHLDGRHGLLVAPFPGFPRGGAAVHLEEDQWAVVLFGLMGKDPSTEEAEMLAFAKSLPVPDLANLMEAAEPLDKPVKMRYPASVRWHFEKLRQHPAGFLVMGDALCSFNPTYGQGMSVAAMEALALRDLVSAGTGGLPARFYRIAAKIIDAAWALAAGGDLRFPEIKGRHTPIDRVLNGYLDRYRLAACVDPTLGRTFVQVAQMLVPASAMVSPGHLIRVLRGSRRALPRDGMGFPVPNSSGAGTS</sequence>
<name>A0ABP9SST4_9ACTN</name>
<keyword evidence="2" id="KW-0560">Oxidoreductase</keyword>
<accession>A0ABP9SST4</accession>
<gene>
    <name evidence="2" type="ORF">GCM10023322_83410</name>
</gene>
<dbReference type="RefSeq" id="WP_345639300.1">
    <property type="nucleotide sequence ID" value="NZ_BAABJQ010000058.1"/>
</dbReference>
<comment type="caution">
    <text evidence="2">The sequence shown here is derived from an EMBL/GenBank/DDBJ whole genome shotgun (WGS) entry which is preliminary data.</text>
</comment>
<dbReference type="Pfam" id="PF01494">
    <property type="entry name" value="FAD_binding_3"/>
    <property type="match status" value="1"/>
</dbReference>